<evidence type="ECO:0000256" key="5">
    <source>
        <dbReference type="PIRSR" id="PIRSR001430-1"/>
    </source>
</evidence>
<dbReference type="NCBIfam" id="TIGR00071">
    <property type="entry name" value="hisT_truA"/>
    <property type="match status" value="1"/>
</dbReference>
<comment type="caution">
    <text evidence="4">Lacks conserved residue(s) required for the propagation of feature annotation.</text>
</comment>
<evidence type="ECO:0000256" key="3">
    <source>
        <dbReference type="ARBA" id="ARBA00023235"/>
    </source>
</evidence>
<dbReference type="Proteomes" id="UP000033428">
    <property type="component" value="Unassembled WGS sequence"/>
</dbReference>
<dbReference type="Gene3D" id="3.30.70.580">
    <property type="entry name" value="Pseudouridine synthase I, catalytic domain, N-terminal subdomain"/>
    <property type="match status" value="1"/>
</dbReference>
<keyword evidence="3 4" id="KW-0413">Isomerase</keyword>
<evidence type="ECO:0000256" key="2">
    <source>
        <dbReference type="ARBA" id="ARBA00022694"/>
    </source>
</evidence>
<organism evidence="9 10">
    <name type="scientific">Candidatus Omnitrophus magneticus</name>
    <dbReference type="NCBI Taxonomy" id="1609969"/>
    <lineage>
        <taxon>Bacteria</taxon>
        <taxon>Pseudomonadati</taxon>
        <taxon>Candidatus Omnitrophota</taxon>
        <taxon>Candidatus Omnitrophus</taxon>
    </lineage>
</organism>
<comment type="similarity">
    <text evidence="1 4 7">Belongs to the tRNA pseudouridine synthase TruA family.</text>
</comment>
<dbReference type="PIRSF" id="PIRSF001430">
    <property type="entry name" value="tRNA_psdUrid_synth"/>
    <property type="match status" value="1"/>
</dbReference>
<dbReference type="PATRIC" id="fig|1609969.3.peg.1104"/>
<keyword evidence="10" id="KW-1185">Reference proteome</keyword>
<sequence length="246" mass="28385">MRTIKLTIAYDGTNFKGWQIQPNARTVQEEIEKAIEKVFRSRVKVYSASRTDAGVHAKAQTAHFKLKHINIPGQKIKVALNSILPEDIVIKKSEYVQDDFHARFNAVSKVYRYFIYNSVSRDPFLERYSWRVGYKLDIKRMNSAACTLLGRHDFKSFQAVDKKRKNFSVREVKDLKVIKKNSHIIIQIEADGFLYNMVRNIAGTLVDVARGYIKEDGILEILLSRDRRKAGVTAPPKGLFLMKVNY</sequence>
<evidence type="ECO:0000313" key="9">
    <source>
        <dbReference type="EMBL" id="KJJ85060.1"/>
    </source>
</evidence>
<dbReference type="InterPro" id="IPR020094">
    <property type="entry name" value="TruA/RsuA/RluB/E/F_N"/>
</dbReference>
<dbReference type="HAMAP" id="MF_00171">
    <property type="entry name" value="TruA"/>
    <property type="match status" value="1"/>
</dbReference>
<dbReference type="EMBL" id="JYNY01000222">
    <property type="protein sequence ID" value="KJJ85060.1"/>
    <property type="molecule type" value="Genomic_DNA"/>
</dbReference>
<dbReference type="SUPFAM" id="SSF55120">
    <property type="entry name" value="Pseudouridine synthase"/>
    <property type="match status" value="1"/>
</dbReference>
<evidence type="ECO:0000256" key="7">
    <source>
        <dbReference type="RuleBase" id="RU003792"/>
    </source>
</evidence>
<dbReference type="PANTHER" id="PTHR11142:SF0">
    <property type="entry name" value="TRNA PSEUDOURIDINE SYNTHASE-LIKE 1"/>
    <property type="match status" value="1"/>
</dbReference>
<proteinExistence type="inferred from homology"/>
<dbReference type="InterPro" id="IPR020097">
    <property type="entry name" value="PsdUridine_synth_TruA_a/b_dom"/>
</dbReference>
<keyword evidence="2 4" id="KW-0819">tRNA processing</keyword>
<protein>
    <recommendedName>
        <fullName evidence="4">tRNA pseudouridine synthase A</fullName>
        <ecNumber evidence="4">5.4.99.12</ecNumber>
    </recommendedName>
    <alternativeName>
        <fullName evidence="4">tRNA pseudouridine(38-40) synthase</fullName>
    </alternativeName>
    <alternativeName>
        <fullName evidence="4">tRNA pseudouridylate synthase I</fullName>
    </alternativeName>
    <alternativeName>
        <fullName evidence="4">tRNA-uridine isomerase I</fullName>
    </alternativeName>
</protein>
<comment type="function">
    <text evidence="4">Formation of pseudouridine at positions 38, 39 and 40 in the anticodon stem and loop of transfer RNAs.</text>
</comment>
<comment type="subunit">
    <text evidence="4">Homodimer.</text>
</comment>
<comment type="catalytic activity">
    <reaction evidence="4 7">
        <text>uridine(38/39/40) in tRNA = pseudouridine(38/39/40) in tRNA</text>
        <dbReference type="Rhea" id="RHEA:22376"/>
        <dbReference type="Rhea" id="RHEA-COMP:10085"/>
        <dbReference type="Rhea" id="RHEA-COMP:10087"/>
        <dbReference type="ChEBI" id="CHEBI:65314"/>
        <dbReference type="ChEBI" id="CHEBI:65315"/>
        <dbReference type="EC" id="5.4.99.12"/>
    </reaction>
</comment>
<dbReference type="GO" id="GO:0031119">
    <property type="term" value="P:tRNA pseudouridine synthesis"/>
    <property type="evidence" value="ECO:0007669"/>
    <property type="project" value="UniProtKB-UniRule"/>
</dbReference>
<dbReference type="GO" id="GO:0160147">
    <property type="term" value="F:tRNA pseudouridine(38-40) synthase activity"/>
    <property type="evidence" value="ECO:0007669"/>
    <property type="project" value="UniProtKB-EC"/>
</dbReference>
<evidence type="ECO:0000259" key="8">
    <source>
        <dbReference type="Pfam" id="PF01416"/>
    </source>
</evidence>
<dbReference type="InterPro" id="IPR020095">
    <property type="entry name" value="PsdUridine_synth_TruA_C"/>
</dbReference>
<evidence type="ECO:0000313" key="10">
    <source>
        <dbReference type="Proteomes" id="UP000033428"/>
    </source>
</evidence>
<feature type="domain" description="Pseudouridine synthase I TruA alpha/beta" evidence="8">
    <location>
        <begin position="8"/>
        <end position="105"/>
    </location>
</feature>
<comment type="caution">
    <text evidence="9">The sequence shown here is derived from an EMBL/GenBank/DDBJ whole genome shotgun (WGS) entry which is preliminary data.</text>
</comment>
<evidence type="ECO:0000256" key="6">
    <source>
        <dbReference type="PIRSR" id="PIRSR001430-2"/>
    </source>
</evidence>
<dbReference type="Pfam" id="PF01416">
    <property type="entry name" value="PseudoU_synth_1"/>
    <property type="match status" value="2"/>
</dbReference>
<reference evidence="9 10" key="1">
    <citation type="submission" date="2015-02" db="EMBL/GenBank/DDBJ databases">
        <title>Single-cell genomics of uncultivated deep-branching MTB reveals a conserved set of magnetosome genes.</title>
        <authorList>
            <person name="Kolinko S."/>
            <person name="Richter M."/>
            <person name="Glockner F.O."/>
            <person name="Brachmann A."/>
            <person name="Schuler D."/>
        </authorList>
    </citation>
    <scope>NUCLEOTIDE SEQUENCE [LARGE SCALE GENOMIC DNA]</scope>
    <source>
        <strain evidence="9">SKK-01</strain>
    </source>
</reference>
<dbReference type="PANTHER" id="PTHR11142">
    <property type="entry name" value="PSEUDOURIDYLATE SYNTHASE"/>
    <property type="match status" value="1"/>
</dbReference>
<evidence type="ECO:0000256" key="4">
    <source>
        <dbReference type="HAMAP-Rule" id="MF_00171"/>
    </source>
</evidence>
<dbReference type="InterPro" id="IPR020103">
    <property type="entry name" value="PsdUridine_synth_cat_dom_sf"/>
</dbReference>
<evidence type="ECO:0000256" key="1">
    <source>
        <dbReference type="ARBA" id="ARBA00009375"/>
    </source>
</evidence>
<dbReference type="CDD" id="cd02570">
    <property type="entry name" value="PseudoU_synth_EcTruA"/>
    <property type="match status" value="1"/>
</dbReference>
<dbReference type="AlphaFoldDB" id="A0A0F0CUE8"/>
<feature type="domain" description="Pseudouridine synthase I TruA alpha/beta" evidence="8">
    <location>
        <begin position="144"/>
        <end position="246"/>
    </location>
</feature>
<dbReference type="GO" id="GO:0003723">
    <property type="term" value="F:RNA binding"/>
    <property type="evidence" value="ECO:0007669"/>
    <property type="project" value="InterPro"/>
</dbReference>
<name>A0A0F0CUE8_9BACT</name>
<dbReference type="EC" id="5.4.99.12" evidence="4"/>
<accession>A0A0F0CUE8</accession>
<gene>
    <name evidence="4" type="primary">truA</name>
    <name evidence="9" type="ORF">OMAG_001024</name>
</gene>
<dbReference type="InterPro" id="IPR001406">
    <property type="entry name" value="PsdUridine_synth_TruA"/>
</dbReference>
<feature type="binding site" evidence="4 6">
    <location>
        <position position="111"/>
    </location>
    <ligand>
        <name>substrate</name>
    </ligand>
</feature>
<dbReference type="Gene3D" id="3.30.70.660">
    <property type="entry name" value="Pseudouridine synthase I, catalytic domain, C-terminal subdomain"/>
    <property type="match status" value="1"/>
</dbReference>
<dbReference type="FunFam" id="3.30.70.580:FF:000001">
    <property type="entry name" value="tRNA pseudouridine synthase A"/>
    <property type="match status" value="1"/>
</dbReference>
<feature type="active site" description="Nucleophile" evidence="4 5">
    <location>
        <position position="52"/>
    </location>
</feature>